<comment type="caution">
    <text evidence="6">The sequence shown here is derived from an EMBL/GenBank/DDBJ whole genome shotgun (WGS) entry which is preliminary data.</text>
</comment>
<dbReference type="GO" id="GO:0008745">
    <property type="term" value="F:N-acetylmuramoyl-L-alanine amidase activity"/>
    <property type="evidence" value="ECO:0007669"/>
    <property type="project" value="UniProtKB-EC"/>
</dbReference>
<dbReference type="Proteomes" id="UP000734218">
    <property type="component" value="Unassembled WGS sequence"/>
</dbReference>
<keyword evidence="3 6" id="KW-0378">Hydrolase</keyword>
<feature type="signal peptide" evidence="4">
    <location>
        <begin position="1"/>
        <end position="18"/>
    </location>
</feature>
<evidence type="ECO:0000256" key="3">
    <source>
        <dbReference type="ARBA" id="ARBA00022801"/>
    </source>
</evidence>
<keyword evidence="7" id="KW-1185">Reference proteome</keyword>
<evidence type="ECO:0000256" key="4">
    <source>
        <dbReference type="SAM" id="SignalP"/>
    </source>
</evidence>
<comment type="catalytic activity">
    <reaction evidence="1">
        <text>Hydrolyzes the link between N-acetylmuramoyl residues and L-amino acid residues in certain cell-wall glycopeptides.</text>
        <dbReference type="EC" id="3.5.1.28"/>
    </reaction>
</comment>
<dbReference type="SUPFAM" id="SSF53187">
    <property type="entry name" value="Zn-dependent exopeptidases"/>
    <property type="match status" value="1"/>
</dbReference>
<dbReference type="Pfam" id="PF01520">
    <property type="entry name" value="Amidase_3"/>
    <property type="match status" value="1"/>
</dbReference>
<feature type="domain" description="MurNAc-LAA" evidence="5">
    <location>
        <begin position="136"/>
        <end position="286"/>
    </location>
</feature>
<evidence type="ECO:0000256" key="2">
    <source>
        <dbReference type="ARBA" id="ARBA00011901"/>
    </source>
</evidence>
<evidence type="ECO:0000313" key="6">
    <source>
        <dbReference type="EMBL" id="NJC33941.1"/>
    </source>
</evidence>
<dbReference type="PANTHER" id="PTHR30404:SF0">
    <property type="entry name" value="N-ACETYLMURAMOYL-L-ALANINE AMIDASE AMIC"/>
    <property type="match status" value="1"/>
</dbReference>
<dbReference type="EMBL" id="JAATJE010000001">
    <property type="protein sequence ID" value="NJC33941.1"/>
    <property type="molecule type" value="Genomic_DNA"/>
</dbReference>
<dbReference type="Gene3D" id="3.40.630.40">
    <property type="entry name" value="Zn-dependent exopeptidases"/>
    <property type="match status" value="1"/>
</dbReference>
<feature type="chain" id="PRO_5045500179" description="N-acetylmuramoyl-L-alanine amidase" evidence="4">
    <location>
        <begin position="19"/>
        <end position="305"/>
    </location>
</feature>
<organism evidence="6 7">
    <name type="scientific">Sphingomonas jejuensis</name>
    <dbReference type="NCBI Taxonomy" id="904715"/>
    <lineage>
        <taxon>Bacteria</taxon>
        <taxon>Pseudomonadati</taxon>
        <taxon>Pseudomonadota</taxon>
        <taxon>Alphaproteobacteria</taxon>
        <taxon>Sphingomonadales</taxon>
        <taxon>Sphingomonadaceae</taxon>
        <taxon>Sphingomonas</taxon>
    </lineage>
</organism>
<dbReference type="SMART" id="SM00646">
    <property type="entry name" value="Ami_3"/>
    <property type="match status" value="1"/>
</dbReference>
<dbReference type="PANTHER" id="PTHR30404">
    <property type="entry name" value="N-ACETYLMURAMOYL-L-ALANINE AMIDASE"/>
    <property type="match status" value="1"/>
</dbReference>
<dbReference type="RefSeq" id="WP_167953858.1">
    <property type="nucleotide sequence ID" value="NZ_JAATJE010000001.1"/>
</dbReference>
<accession>A0ABX0XKP9</accession>
<evidence type="ECO:0000256" key="1">
    <source>
        <dbReference type="ARBA" id="ARBA00001561"/>
    </source>
</evidence>
<keyword evidence="4" id="KW-0732">Signal</keyword>
<dbReference type="InterPro" id="IPR002508">
    <property type="entry name" value="MurNAc-LAA_cat"/>
</dbReference>
<dbReference type="CDD" id="cd02696">
    <property type="entry name" value="MurNAc-LAA"/>
    <property type="match status" value="1"/>
</dbReference>
<dbReference type="InterPro" id="IPR050695">
    <property type="entry name" value="N-acetylmuramoyl_amidase_3"/>
</dbReference>
<evidence type="ECO:0000313" key="7">
    <source>
        <dbReference type="Proteomes" id="UP000734218"/>
    </source>
</evidence>
<proteinExistence type="predicted"/>
<protein>
    <recommendedName>
        <fullName evidence="2">N-acetylmuramoyl-L-alanine amidase</fullName>
        <ecNumber evidence="2">3.5.1.28</ecNumber>
    </recommendedName>
</protein>
<evidence type="ECO:0000259" key="5">
    <source>
        <dbReference type="SMART" id="SM00646"/>
    </source>
</evidence>
<sequence length="305" mass="31474">MRPAAAVLLLALAAAAPAAGGGDRARSDPPGWLSSAFSGLRQALRGDRPFRLVTPLPRPLPAPPLPAVRGPAGRPLVVIDAGHGGQDPGAVSGGIAEKAVALAAARAIADALLAGGRLRVALTRSDDRFLLLEERYGIARRLGADLFISLHADAAPGGGARGATVYTWGRAASDSQAARLARRENEGVSGDNIAVNIVGEILGDLTRRETAAAADAFADRLVEEAAGRIAMRTTPRRQASLAVLRAPDTPSVLIEMGYLDNPADRAALLSAEHRSDIAQAVRVAAERQFADRALAAQVSGIAATR</sequence>
<name>A0ABX0XKP9_9SPHN</name>
<dbReference type="EC" id="3.5.1.28" evidence="2"/>
<gene>
    <name evidence="6" type="ORF">GGR88_001415</name>
</gene>
<reference evidence="6 7" key="1">
    <citation type="submission" date="2020-03" db="EMBL/GenBank/DDBJ databases">
        <title>Genomic Encyclopedia of Type Strains, Phase IV (KMG-IV): sequencing the most valuable type-strain genomes for metagenomic binning, comparative biology and taxonomic classification.</title>
        <authorList>
            <person name="Goeker M."/>
        </authorList>
    </citation>
    <scope>NUCLEOTIDE SEQUENCE [LARGE SCALE GENOMIC DNA]</scope>
    <source>
        <strain evidence="6 7">DSM 27651</strain>
    </source>
</reference>